<dbReference type="EMBL" id="GHES01035773">
    <property type="protein sequence ID" value="MPA66332.1"/>
    <property type="molecule type" value="Transcribed_RNA"/>
</dbReference>
<dbReference type="CDD" id="cd20216">
    <property type="entry name" value="PFM_HFR-2-like"/>
    <property type="match status" value="1"/>
</dbReference>
<dbReference type="PANTHER" id="PTHR39244">
    <property type="entry name" value="NATTERIN-4"/>
    <property type="match status" value="1"/>
</dbReference>
<dbReference type="SUPFAM" id="SSF56973">
    <property type="entry name" value="Aerolisin/ETX pore-forming domain"/>
    <property type="match status" value="1"/>
</dbReference>
<dbReference type="Gene3D" id="2.80.10.50">
    <property type="match status" value="2"/>
</dbReference>
<organism evidence="4">
    <name type="scientific">Davidia involucrata</name>
    <name type="common">Dove tree</name>
    <dbReference type="NCBI Taxonomy" id="16924"/>
    <lineage>
        <taxon>Eukaryota</taxon>
        <taxon>Viridiplantae</taxon>
        <taxon>Streptophyta</taxon>
        <taxon>Embryophyta</taxon>
        <taxon>Tracheophyta</taxon>
        <taxon>Spermatophyta</taxon>
        <taxon>Magnoliopsida</taxon>
        <taxon>eudicotyledons</taxon>
        <taxon>Gunneridae</taxon>
        <taxon>Pentapetalae</taxon>
        <taxon>asterids</taxon>
        <taxon>Cornales</taxon>
        <taxon>Nyssaceae</taxon>
        <taxon>Davidia</taxon>
    </lineage>
</organism>
<dbReference type="InterPro" id="IPR053237">
    <property type="entry name" value="Natterin_C"/>
</dbReference>
<dbReference type="Pfam" id="PF07468">
    <property type="entry name" value="Agglutinin"/>
    <property type="match status" value="2"/>
</dbReference>
<dbReference type="SMART" id="SM00791">
    <property type="entry name" value="Agglutinin"/>
    <property type="match status" value="2"/>
</dbReference>
<name>A0A5B7BBW4_DAVIN</name>
<proteinExistence type="inferred from homology"/>
<evidence type="ECO:0000313" key="4">
    <source>
        <dbReference type="EMBL" id="MPA66332.1"/>
    </source>
</evidence>
<dbReference type="PANTHER" id="PTHR39244:SF5">
    <property type="entry name" value="NATTERIN-3-LIKE"/>
    <property type="match status" value="1"/>
</dbReference>
<dbReference type="SUPFAM" id="SSF50382">
    <property type="entry name" value="Agglutinin"/>
    <property type="match status" value="2"/>
</dbReference>
<dbReference type="CDD" id="cd00257">
    <property type="entry name" value="beta-trefoil_FSCN-like"/>
    <property type="match status" value="1"/>
</dbReference>
<comment type="similarity">
    <text evidence="1">Belongs to the aerolysin family.</text>
</comment>
<evidence type="ECO:0000256" key="1">
    <source>
        <dbReference type="ARBA" id="ARBA00009831"/>
    </source>
</evidence>
<dbReference type="InterPro" id="IPR008998">
    <property type="entry name" value="Agglutinin"/>
</dbReference>
<dbReference type="Gene3D" id="2.170.15.10">
    <property type="entry name" value="Proaerolysin, chain A, domain 3"/>
    <property type="match status" value="1"/>
</dbReference>
<feature type="domain" description="Agglutinin" evidence="3">
    <location>
        <begin position="155"/>
        <end position="303"/>
    </location>
</feature>
<gene>
    <name evidence="4" type="ORF">Din_035773</name>
</gene>
<accession>A0A5B7BBW4</accession>
<evidence type="ECO:0000259" key="3">
    <source>
        <dbReference type="SMART" id="SM00791"/>
    </source>
</evidence>
<protein>
    <recommendedName>
        <fullName evidence="3">Agglutinin domain-containing protein</fullName>
    </recommendedName>
</protein>
<dbReference type="AlphaFoldDB" id="A0A5B7BBW4"/>
<feature type="domain" description="Agglutinin" evidence="3">
    <location>
        <begin position="1"/>
        <end position="150"/>
    </location>
</feature>
<keyword evidence="2" id="KW-1015">Disulfide bond</keyword>
<evidence type="ECO:0000256" key="2">
    <source>
        <dbReference type="ARBA" id="ARBA00023157"/>
    </source>
</evidence>
<dbReference type="Pfam" id="PF01117">
    <property type="entry name" value="Aerolysin"/>
    <property type="match status" value="1"/>
</dbReference>
<dbReference type="InterPro" id="IPR055267">
    <property type="entry name" value="Aerolysin-like_C"/>
</dbReference>
<sequence length="478" mass="54639">MGLPRFVVVKSNYNNKYLQFKKEDVEVHGFLQFSGEEVFSPYAKHEVQTAKCGKGLVNIRCCYNNKYWRRWSPSHYWIIAGADEPEEDKSKWSCTLFEPVYLWHVRFRHVQLDHFSCLWRLGKDNEYDSCLFGGSKFSNKDKLDAYTIIDWESLFILPKHVAFKGDNGKYLSARQIEGHPHPYLQFASTSCDIKSDPTVGNQVFITGNGSVRIKSDHLGKFWRCSPDNWIWADSDHDHTTTSSNNSDSDSDTLFWPIKVNNNVVALRNLRNNNFCSRSKGGKTSCLNAAVPTISKEARLQVEELVLSRNIYEVNYHIKDARIYNQSVVTLANRNAVNKTQNPKTVQVKLPYTEKTSWTWNASISLKLGTKTNLKTGVPLIGDQKIVEISAEFNGEYQWGNTEDSTKAVEKVYEVADVPPMSQVKVSLLATKASCDVPFSYSQCDTLTNGEEITYTMDDGVYTRINCFDFNYETKPENL</sequence>
<dbReference type="InterPro" id="IPR036242">
    <property type="entry name" value="Agglutinin_dom_sf"/>
</dbReference>
<reference evidence="4" key="1">
    <citation type="submission" date="2019-08" db="EMBL/GenBank/DDBJ databases">
        <title>Reference gene set and small RNA set construction with multiple tissues from Davidia involucrata Baill.</title>
        <authorList>
            <person name="Yang H."/>
            <person name="Zhou C."/>
            <person name="Li G."/>
            <person name="Wang J."/>
            <person name="Gao P."/>
            <person name="Wang M."/>
            <person name="Wang R."/>
            <person name="Zhao Y."/>
        </authorList>
    </citation>
    <scope>NUCLEOTIDE SEQUENCE</scope>
    <source>
        <tissue evidence="4">Mixed with DoveR01_LX</tissue>
    </source>
</reference>